<dbReference type="Proteomes" id="UP000471120">
    <property type="component" value="Unassembled WGS sequence"/>
</dbReference>
<reference evidence="2 3" key="1">
    <citation type="submission" date="2018-07" db="EMBL/GenBank/DDBJ databases">
        <title>Genome sequence of Rhodococcus rhodnii ATCC 35071 from Rhodnius prolixus.</title>
        <authorList>
            <person name="Patel V."/>
            <person name="Vogel K.J."/>
        </authorList>
    </citation>
    <scope>NUCLEOTIDE SEQUENCE [LARGE SCALE GENOMIC DNA]</scope>
    <source>
        <strain evidence="2 3">ATCC 35071</strain>
    </source>
</reference>
<protein>
    <submittedName>
        <fullName evidence="2">Uncharacterized protein</fullName>
    </submittedName>
</protein>
<dbReference type="AlphaFoldDB" id="A0A6P2CH08"/>
<name>A0A6P2CH08_9NOCA</name>
<proteinExistence type="predicted"/>
<feature type="transmembrane region" description="Helical" evidence="1">
    <location>
        <begin position="6"/>
        <end position="29"/>
    </location>
</feature>
<evidence type="ECO:0000313" key="3">
    <source>
        <dbReference type="Proteomes" id="UP000471120"/>
    </source>
</evidence>
<sequence>MVDIGSGLAGVLGAVVGGLGTFLATWLNLKKHQHQADKQRYYILQDRRHEAHRNMLERLYKFDESARELNQELEDKDQLSRSVEKAYLESWSDLHPTLAAALIAGPKELSAKLNTTFDAVADYSNAVDQRIDSRRKAARHDERQETFRASIFEYAEAARTALSLDE</sequence>
<keyword evidence="1" id="KW-1133">Transmembrane helix</keyword>
<organism evidence="2 3">
    <name type="scientific">Rhodococcus rhodnii</name>
    <dbReference type="NCBI Taxonomy" id="38312"/>
    <lineage>
        <taxon>Bacteria</taxon>
        <taxon>Bacillati</taxon>
        <taxon>Actinomycetota</taxon>
        <taxon>Actinomycetes</taxon>
        <taxon>Mycobacteriales</taxon>
        <taxon>Nocardiaceae</taxon>
        <taxon>Rhodococcus</taxon>
    </lineage>
</organism>
<comment type="caution">
    <text evidence="2">The sequence shown here is derived from an EMBL/GenBank/DDBJ whole genome shotgun (WGS) entry which is preliminary data.</text>
</comment>
<keyword evidence="1" id="KW-0812">Transmembrane</keyword>
<accession>A0A6P2CH08</accession>
<dbReference type="EMBL" id="QRCM01000001">
    <property type="protein sequence ID" value="TXG91011.1"/>
    <property type="molecule type" value="Genomic_DNA"/>
</dbReference>
<evidence type="ECO:0000313" key="2">
    <source>
        <dbReference type="EMBL" id="TXG91011.1"/>
    </source>
</evidence>
<gene>
    <name evidence="2" type="ORF">DW322_13225</name>
</gene>
<dbReference type="RefSeq" id="WP_010838789.1">
    <property type="nucleotide sequence ID" value="NZ_QRCM01000001.1"/>
</dbReference>
<keyword evidence="1" id="KW-0472">Membrane</keyword>
<evidence type="ECO:0000256" key="1">
    <source>
        <dbReference type="SAM" id="Phobius"/>
    </source>
</evidence>